<dbReference type="AlphaFoldDB" id="E8M6L4"/>
<dbReference type="Proteomes" id="UP000006228">
    <property type="component" value="Unassembled WGS sequence"/>
</dbReference>
<dbReference type="GeneID" id="95569237"/>
<dbReference type="Gene3D" id="3.40.30.10">
    <property type="entry name" value="Glutaredoxin"/>
    <property type="match status" value="1"/>
</dbReference>
<dbReference type="InterPro" id="IPR036249">
    <property type="entry name" value="Thioredoxin-like_sf"/>
</dbReference>
<dbReference type="Pfam" id="PF13743">
    <property type="entry name" value="Thioredoxin_5"/>
    <property type="match status" value="1"/>
</dbReference>
<evidence type="ECO:0000313" key="1">
    <source>
        <dbReference type="EMBL" id="EGA70332.1"/>
    </source>
</evidence>
<proteinExistence type="predicted"/>
<evidence type="ECO:0000313" key="2">
    <source>
        <dbReference type="Proteomes" id="UP000006228"/>
    </source>
</evidence>
<sequence>MKEHTLYYVYDPMCSWCWGYKPVWQQIKTELEKLVSVQYVVGGLAPDSNQAMSAEMQQQIAAYWTRIEALLGTEFNHDFWLENTPRRSTYPSCRAALAARKQGKEIEMIEGIQQAYYLDAKNPSDDDILLEVAESISLDIDAFERDYRSDSLEHEFQRELEFARSIGGNSFPSLFLTTGKGIIELPIDYQNPQVTIAQVRQLTN</sequence>
<dbReference type="PANTHER" id="PTHR13887:SF54">
    <property type="entry name" value="DSBA FAMILY PROTEIN"/>
    <property type="match status" value="1"/>
</dbReference>
<dbReference type="EMBL" id="AEVT01000059">
    <property type="protein sequence ID" value="EGA70332.1"/>
    <property type="molecule type" value="Genomic_DNA"/>
</dbReference>
<comment type="caution">
    <text evidence="1">The sequence shown here is derived from an EMBL/GenBank/DDBJ whole genome shotgun (WGS) entry which is preliminary data.</text>
</comment>
<reference evidence="1 2" key="1">
    <citation type="journal article" date="2012" name="Int. J. Syst. Evol. Microbiol.">
        <title>Vibrio caribbeanicus sp. nov., isolated from the marine sponge Scleritoderma cyanea.</title>
        <authorList>
            <person name="Hoffmann M."/>
            <person name="Monday S.R."/>
            <person name="Allard M.W."/>
            <person name="Strain E.A."/>
            <person name="Whittaker P."/>
            <person name="Naum M."/>
            <person name="McCarthy P.J."/>
            <person name="Lopez J.V."/>
            <person name="Fischer M."/>
            <person name="Brown E.W."/>
        </authorList>
    </citation>
    <scope>NUCLEOTIDE SEQUENCE [LARGE SCALE GENOMIC DNA]</scope>
    <source>
        <strain evidence="2">DSMZ 21326</strain>
    </source>
</reference>
<evidence type="ECO:0008006" key="3">
    <source>
        <dbReference type="Google" id="ProtNLM"/>
    </source>
</evidence>
<dbReference type="RefSeq" id="WP_008076742.1">
    <property type="nucleotide sequence ID" value="NZ_AEVT01000059.1"/>
</dbReference>
<dbReference type="Gene3D" id="1.10.472.60">
    <property type="entry name" value="putative protein disulfide isomerase domain"/>
    <property type="match status" value="1"/>
</dbReference>
<dbReference type="SUPFAM" id="SSF52833">
    <property type="entry name" value="Thioredoxin-like"/>
    <property type="match status" value="1"/>
</dbReference>
<protein>
    <recommendedName>
        <fullName evidence="3">DSBA-like thioredoxin domain-containing protein</fullName>
    </recommendedName>
</protein>
<dbReference type="OrthoDB" id="9813770at2"/>
<gene>
    <name evidence="1" type="ORF">VISI1226_22220</name>
</gene>
<dbReference type="eggNOG" id="COG3531">
    <property type="taxonomic scope" value="Bacteria"/>
</dbReference>
<dbReference type="CDD" id="cd03025">
    <property type="entry name" value="DsbA_FrnE_like"/>
    <property type="match status" value="1"/>
</dbReference>
<name>E8M6L4_PHOS4</name>
<accession>E8M6L4</accession>
<organism evidence="1 2">
    <name type="scientific">Vibrio sinaloensis DSM 21326</name>
    <dbReference type="NCBI Taxonomy" id="945550"/>
    <lineage>
        <taxon>Bacteria</taxon>
        <taxon>Pseudomonadati</taxon>
        <taxon>Pseudomonadota</taxon>
        <taxon>Gammaproteobacteria</taxon>
        <taxon>Vibrionales</taxon>
        <taxon>Vibrionaceae</taxon>
        <taxon>Vibrio</taxon>
        <taxon>Vibrio oreintalis group</taxon>
    </lineage>
</organism>
<dbReference type="PANTHER" id="PTHR13887">
    <property type="entry name" value="GLUTATHIONE S-TRANSFERASE KAPPA"/>
    <property type="match status" value="1"/>
</dbReference>